<evidence type="ECO:0000256" key="4">
    <source>
        <dbReference type="RuleBase" id="RU003719"/>
    </source>
</evidence>
<dbReference type="Gene3D" id="3.40.50.720">
    <property type="entry name" value="NAD(P)-binding Rossmann-like Domain"/>
    <property type="match status" value="2"/>
</dbReference>
<dbReference type="GO" id="GO:0051287">
    <property type="term" value="F:NAD binding"/>
    <property type="evidence" value="ECO:0007669"/>
    <property type="project" value="InterPro"/>
</dbReference>
<dbReference type="EMBL" id="CP014332">
    <property type="protein sequence ID" value="APS41423.1"/>
    <property type="molecule type" value="Genomic_DNA"/>
</dbReference>
<dbReference type="RefSeq" id="WP_075269275.1">
    <property type="nucleotide sequence ID" value="NZ_CP014332.1"/>
</dbReference>
<dbReference type="PROSITE" id="PS00671">
    <property type="entry name" value="D_2_HYDROXYACID_DH_3"/>
    <property type="match status" value="1"/>
</dbReference>
<protein>
    <submittedName>
        <fullName evidence="7">D-lactate dehydrogenase</fullName>
    </submittedName>
</protein>
<evidence type="ECO:0000256" key="1">
    <source>
        <dbReference type="ARBA" id="ARBA00005854"/>
    </source>
</evidence>
<dbReference type="SUPFAM" id="SSF51735">
    <property type="entry name" value="NAD(P)-binding Rossmann-fold domains"/>
    <property type="match status" value="1"/>
</dbReference>
<keyword evidence="3" id="KW-0520">NAD</keyword>
<evidence type="ECO:0000259" key="5">
    <source>
        <dbReference type="Pfam" id="PF00389"/>
    </source>
</evidence>
<evidence type="ECO:0000256" key="2">
    <source>
        <dbReference type="ARBA" id="ARBA00023002"/>
    </source>
</evidence>
<name>A0A1L6RA80_9LACO</name>
<dbReference type="CDD" id="cd12186">
    <property type="entry name" value="LDH"/>
    <property type="match status" value="1"/>
</dbReference>
<feature type="domain" description="D-isomer specific 2-hydroxyacid dehydrogenase NAD-binding" evidence="6">
    <location>
        <begin position="114"/>
        <end position="299"/>
    </location>
</feature>
<keyword evidence="8" id="KW-1185">Reference proteome</keyword>
<dbReference type="Pfam" id="PF00389">
    <property type="entry name" value="2-Hacid_dh"/>
    <property type="match status" value="1"/>
</dbReference>
<dbReference type="SUPFAM" id="SSF52283">
    <property type="entry name" value="Formate/glycerate dehydrogenase catalytic domain-like"/>
    <property type="match status" value="1"/>
</dbReference>
<evidence type="ECO:0000259" key="6">
    <source>
        <dbReference type="Pfam" id="PF02826"/>
    </source>
</evidence>
<dbReference type="OrthoDB" id="9805416at2"/>
<feature type="domain" description="D-isomer specific 2-hydroxyacid dehydrogenase catalytic" evidence="5">
    <location>
        <begin position="4"/>
        <end position="330"/>
    </location>
</feature>
<accession>A0A1L6RA80</accession>
<dbReference type="InterPro" id="IPR029753">
    <property type="entry name" value="D-isomer_DH_CS"/>
</dbReference>
<dbReference type="InterPro" id="IPR058205">
    <property type="entry name" value="D-LDH-like"/>
</dbReference>
<dbReference type="InterPro" id="IPR006140">
    <property type="entry name" value="D-isomer_DH_NAD-bd"/>
</dbReference>
<dbReference type="Proteomes" id="UP000185473">
    <property type="component" value="Chromosome"/>
</dbReference>
<reference evidence="7 8" key="1">
    <citation type="submission" date="2016-02" db="EMBL/GenBank/DDBJ databases">
        <title>Complete Genome Sequence of Weissella jogaejeotgali FOL01.</title>
        <authorList>
            <person name="Lee J.-H."/>
            <person name="Ku H.-J."/>
        </authorList>
    </citation>
    <scope>NUCLEOTIDE SEQUENCE [LARGE SCALE GENOMIC DNA]</scope>
    <source>
        <strain evidence="7 8">FOL01</strain>
    </source>
</reference>
<organism evidence="7 8">
    <name type="scientific">Weissella jogaejeotgali</name>
    <dbReference type="NCBI Taxonomy" id="1631871"/>
    <lineage>
        <taxon>Bacteria</taxon>
        <taxon>Bacillati</taxon>
        <taxon>Bacillota</taxon>
        <taxon>Bacilli</taxon>
        <taxon>Lactobacillales</taxon>
        <taxon>Lactobacillaceae</taxon>
        <taxon>Weissella</taxon>
    </lineage>
</organism>
<dbReference type="InterPro" id="IPR006139">
    <property type="entry name" value="D-isomer_2_OHA_DH_cat_dom"/>
</dbReference>
<evidence type="ECO:0000313" key="8">
    <source>
        <dbReference type="Proteomes" id="UP000185473"/>
    </source>
</evidence>
<dbReference type="PANTHER" id="PTHR43026:SF1">
    <property type="entry name" value="2-HYDROXYACID DEHYDROGENASE HOMOLOG 1-RELATED"/>
    <property type="match status" value="1"/>
</dbReference>
<dbReference type="STRING" id="1631871.FOL01_0564"/>
<evidence type="ECO:0000256" key="3">
    <source>
        <dbReference type="ARBA" id="ARBA00023027"/>
    </source>
</evidence>
<dbReference type="Pfam" id="PF02826">
    <property type="entry name" value="2-Hacid_dh_C"/>
    <property type="match status" value="1"/>
</dbReference>
<gene>
    <name evidence="7" type="ORF">FOL01_0564</name>
</gene>
<dbReference type="AlphaFoldDB" id="A0A1L6RA80"/>
<evidence type="ECO:0000313" key="7">
    <source>
        <dbReference type="EMBL" id="APS41423.1"/>
    </source>
</evidence>
<keyword evidence="2 4" id="KW-0560">Oxidoreductase</keyword>
<dbReference type="GO" id="GO:0008720">
    <property type="term" value="F:D-lactate dehydrogenase (NAD+) activity"/>
    <property type="evidence" value="ECO:0007669"/>
    <property type="project" value="TreeGrafter"/>
</dbReference>
<sequence length="332" mass="37249">MKKILVYHVRDDEQAFIDEWADQHKIHVDSVPDELHDSTIDWAKGYDGVVYKQRSILSNTPDLYRKLHTFGIKQLAIRSAGIDSVNLQWAKENGLKITNVPSYSPSAVAELVLAQTMQLIRHVPQFNERLNHNDYVVNGLRSRELSELTIGIVGVGRIGATVAKIFHALGATVLGNDITAPREDLKGNLTYTSKEELYKKSDIITSHVYYAEQNFHMIGEKQFALMKDTAFFINDSRGPVVDTQALLSSLQHKQLAGAALDVVEGETNIFNLKFEDETPEALYNTLRELPNVLLTPHIGFFTDIAVENMVKQSLDDALAIIDGHQSSHEIKL</sequence>
<dbReference type="InterPro" id="IPR036291">
    <property type="entry name" value="NAD(P)-bd_dom_sf"/>
</dbReference>
<comment type="similarity">
    <text evidence="1 4">Belongs to the D-isomer specific 2-hydroxyacid dehydrogenase family.</text>
</comment>
<proteinExistence type="inferred from homology"/>
<dbReference type="KEGG" id="wjo:FOL01_0564"/>
<dbReference type="PANTHER" id="PTHR43026">
    <property type="entry name" value="2-HYDROXYACID DEHYDROGENASE HOMOLOG 1-RELATED"/>
    <property type="match status" value="1"/>
</dbReference>